<proteinExistence type="predicted"/>
<keyword evidence="1" id="KW-0472">Membrane</keyword>
<feature type="transmembrane region" description="Helical" evidence="1">
    <location>
        <begin position="64"/>
        <end position="84"/>
    </location>
</feature>
<sequence length="135" mass="15330">MIVLTFFTPLLTFVCIVAILHKKSNKYSLQLKEACGRIVNTKKITGKDTQGVEGASFSTDRQGQWLQCNGFAGYYCCTYFILLYCQNDVSILRIHKKRKKAKKMIELLIASIFGWVLGYILVSYTGSLARSKDKK</sequence>
<reference evidence="2 3" key="1">
    <citation type="journal article" date="2014" name="Genome Announc.">
        <title>Draft genome sequences of eight enterohepatic helicobacter species isolated from both laboratory and wild rodents.</title>
        <authorList>
            <person name="Sheh A."/>
            <person name="Shen Z."/>
            <person name="Fox J.G."/>
        </authorList>
    </citation>
    <scope>NUCLEOTIDE SEQUENCE [LARGE SCALE GENOMIC DNA]</scope>
    <source>
        <strain evidence="2 3">MIT 96-1001</strain>
    </source>
</reference>
<evidence type="ECO:0000313" key="3">
    <source>
        <dbReference type="Proteomes" id="UP000029921"/>
    </source>
</evidence>
<comment type="caution">
    <text evidence="2">The sequence shown here is derived from an EMBL/GenBank/DDBJ whole genome shotgun (WGS) entry which is preliminary data.</text>
</comment>
<gene>
    <name evidence="2" type="ORF">LS74_010265</name>
</gene>
<keyword evidence="1" id="KW-0812">Transmembrane</keyword>
<name>A0A4U8SW41_9HELI</name>
<accession>A0A4U8SW41</accession>
<evidence type="ECO:0000313" key="2">
    <source>
        <dbReference type="EMBL" id="TLD91123.1"/>
    </source>
</evidence>
<evidence type="ECO:0000256" key="1">
    <source>
        <dbReference type="SAM" id="Phobius"/>
    </source>
</evidence>
<protein>
    <submittedName>
        <fullName evidence="2">Uncharacterized protein</fullName>
    </submittedName>
</protein>
<organism evidence="2 3">
    <name type="scientific">Helicobacter magdeburgensis</name>
    <dbReference type="NCBI Taxonomy" id="471858"/>
    <lineage>
        <taxon>Bacteria</taxon>
        <taxon>Pseudomonadati</taxon>
        <taxon>Campylobacterota</taxon>
        <taxon>Epsilonproteobacteria</taxon>
        <taxon>Campylobacterales</taxon>
        <taxon>Helicobacteraceae</taxon>
        <taxon>Helicobacter</taxon>
    </lineage>
</organism>
<keyword evidence="1" id="KW-1133">Transmembrane helix</keyword>
<feature type="transmembrane region" description="Helical" evidence="1">
    <location>
        <begin position="105"/>
        <end position="125"/>
    </location>
</feature>
<dbReference type="EMBL" id="JRPE02000024">
    <property type="protein sequence ID" value="TLD91123.1"/>
    <property type="molecule type" value="Genomic_DNA"/>
</dbReference>
<keyword evidence="3" id="KW-1185">Reference proteome</keyword>
<dbReference type="AlphaFoldDB" id="A0A4U8SW41"/>
<dbReference type="Proteomes" id="UP000029921">
    <property type="component" value="Unassembled WGS sequence"/>
</dbReference>